<feature type="compositionally biased region" description="Basic and acidic residues" evidence="1">
    <location>
        <begin position="322"/>
        <end position="344"/>
    </location>
</feature>
<evidence type="ECO:0000313" key="3">
    <source>
        <dbReference type="EMBL" id="SBT34112.1"/>
    </source>
</evidence>
<gene>
    <name evidence="2" type="ORF">POVWA1_018380</name>
    <name evidence="3" type="ORF">POVWA2_018290</name>
</gene>
<reference evidence="4 5" key="1">
    <citation type="submission" date="2016-05" db="EMBL/GenBank/DDBJ databases">
        <authorList>
            <person name="Naeem Raeece"/>
        </authorList>
    </citation>
    <scope>NUCLEOTIDE SEQUENCE [LARGE SCALE GENOMIC DNA]</scope>
</reference>
<dbReference type="GO" id="GO:0005634">
    <property type="term" value="C:nucleus"/>
    <property type="evidence" value="ECO:0007669"/>
    <property type="project" value="TreeGrafter"/>
</dbReference>
<accession>A0A1A8YR62</accession>
<dbReference type="PANTHER" id="PTHR12775">
    <property type="entry name" value="PROTEIN C20ORF43 HOMOLOG"/>
    <property type="match status" value="1"/>
</dbReference>
<sequence>MTNWGKDISRSGSFRSARVALSSDAGKAKCEKRSGNSKEDIRTRERKINRKLVVSPSHFISCHSLSFPPPSGFCYTIADKEKRTSWKKKKKKKKYTKVGREKNVKCFIMGGDGGSLPQRVDLVRMKNKKLKENSGSLGYEKNTLVTVNHNKINKREIKDYFLSHCALSQVGKVGSRQREILKEPFFCCRLGYLYNKEHIFKLILFKKQNKKKRKKDIYEKFAHIDSLKDLVLCKNKLNEERKLVCLISNEIISSTAGAVCLFSCGCVFSKKVFNRVTIAQENSCIICDKKYKPSDVVEIGIDDEAVLEEKRELIKKRKMEKKKSALTDQKEAPGQGKDKKDDTR</sequence>
<proteinExistence type="predicted"/>
<dbReference type="GO" id="GO:0006274">
    <property type="term" value="P:DNA replication termination"/>
    <property type="evidence" value="ECO:0007669"/>
    <property type="project" value="TreeGrafter"/>
</dbReference>
<dbReference type="Pfam" id="PF04641">
    <property type="entry name" value="Rtf2"/>
    <property type="match status" value="1"/>
</dbReference>
<feature type="region of interest" description="Disordered" evidence="1">
    <location>
        <begin position="20"/>
        <end position="41"/>
    </location>
</feature>
<dbReference type="EMBL" id="FLRD01000058">
    <property type="protein sequence ID" value="SBT33673.1"/>
    <property type="molecule type" value="Genomic_DNA"/>
</dbReference>
<evidence type="ECO:0000256" key="1">
    <source>
        <dbReference type="SAM" id="MobiDB-lite"/>
    </source>
</evidence>
<dbReference type="PANTHER" id="PTHR12775:SF0">
    <property type="entry name" value="REPLICATION TERMINATION FACTOR 2"/>
    <property type="match status" value="1"/>
</dbReference>
<dbReference type="InterPro" id="IPR006735">
    <property type="entry name" value="Rtf2"/>
</dbReference>
<feature type="compositionally biased region" description="Basic and acidic residues" evidence="1">
    <location>
        <begin position="26"/>
        <end position="41"/>
    </location>
</feature>
<evidence type="ECO:0000313" key="5">
    <source>
        <dbReference type="Proteomes" id="UP000078555"/>
    </source>
</evidence>
<keyword evidence="5" id="KW-1185">Reference proteome</keyword>
<evidence type="ECO:0000313" key="4">
    <source>
        <dbReference type="Proteomes" id="UP000078550"/>
    </source>
</evidence>
<feature type="region of interest" description="Disordered" evidence="1">
    <location>
        <begin position="317"/>
        <end position="344"/>
    </location>
</feature>
<name>A0A1A8YR62_PLAOA</name>
<dbReference type="EMBL" id="FLRE01000070">
    <property type="protein sequence ID" value="SBT34112.1"/>
    <property type="molecule type" value="Genomic_DNA"/>
</dbReference>
<protein>
    <submittedName>
        <fullName evidence="3">Replication termination factor, putative</fullName>
    </submittedName>
</protein>
<dbReference type="AlphaFoldDB" id="A0A1A8YR62"/>
<organism evidence="3 4">
    <name type="scientific">Plasmodium ovale wallikeri</name>
    <dbReference type="NCBI Taxonomy" id="864142"/>
    <lineage>
        <taxon>Eukaryota</taxon>
        <taxon>Sar</taxon>
        <taxon>Alveolata</taxon>
        <taxon>Apicomplexa</taxon>
        <taxon>Aconoidasida</taxon>
        <taxon>Haemosporida</taxon>
        <taxon>Plasmodiidae</taxon>
        <taxon>Plasmodium</taxon>
        <taxon>Plasmodium (Plasmodium)</taxon>
    </lineage>
</organism>
<dbReference type="Proteomes" id="UP000078555">
    <property type="component" value="Unassembled WGS sequence"/>
</dbReference>
<reference evidence="3" key="2">
    <citation type="submission" date="2016-05" db="EMBL/GenBank/DDBJ databases">
        <authorList>
            <person name="Lavstsen T."/>
            <person name="Jespersen J.S."/>
        </authorList>
    </citation>
    <scope>NUCLEOTIDE SEQUENCE [LARGE SCALE GENOMIC DNA]</scope>
</reference>
<evidence type="ECO:0000313" key="2">
    <source>
        <dbReference type="EMBL" id="SBT33673.1"/>
    </source>
</evidence>
<dbReference type="Proteomes" id="UP000078550">
    <property type="component" value="Unassembled WGS sequence"/>
</dbReference>